<dbReference type="GO" id="GO:0031012">
    <property type="term" value="C:extracellular matrix"/>
    <property type="evidence" value="ECO:0007669"/>
    <property type="project" value="TreeGrafter"/>
</dbReference>
<dbReference type="GO" id="GO:0004621">
    <property type="term" value="F:glycosylphosphatidylinositol phospholipase D activity"/>
    <property type="evidence" value="ECO:0007669"/>
    <property type="project" value="TreeGrafter"/>
</dbReference>
<dbReference type="STRING" id="763406.A0A1E3NFC1"/>
<dbReference type="Gene3D" id="2.130.10.130">
    <property type="entry name" value="Integrin alpha, N-terminal"/>
    <property type="match status" value="1"/>
</dbReference>
<protein>
    <recommendedName>
        <fullName evidence="3">Phospholipase C/D domain-containing protein</fullName>
    </recommendedName>
</protein>
<keyword evidence="1 2" id="KW-0732">Signal</keyword>
<reference evidence="4 5" key="1">
    <citation type="journal article" date="2016" name="Proc. Natl. Acad. Sci. U.S.A.">
        <title>Comparative genomics of biotechnologically important yeasts.</title>
        <authorList>
            <person name="Riley R."/>
            <person name="Haridas S."/>
            <person name="Wolfe K.H."/>
            <person name="Lopes M.R."/>
            <person name="Hittinger C.T."/>
            <person name="Goeker M."/>
            <person name="Salamov A.A."/>
            <person name="Wisecaver J.H."/>
            <person name="Long T.M."/>
            <person name="Calvey C.H."/>
            <person name="Aerts A.L."/>
            <person name="Barry K.W."/>
            <person name="Choi C."/>
            <person name="Clum A."/>
            <person name="Coughlan A.Y."/>
            <person name="Deshpande S."/>
            <person name="Douglass A.P."/>
            <person name="Hanson S.J."/>
            <person name="Klenk H.-P."/>
            <person name="LaButti K.M."/>
            <person name="Lapidus A."/>
            <person name="Lindquist E.A."/>
            <person name="Lipzen A.M."/>
            <person name="Meier-Kolthoff J.P."/>
            <person name="Ohm R.A."/>
            <person name="Otillar R.P."/>
            <person name="Pangilinan J.L."/>
            <person name="Peng Y."/>
            <person name="Rokas A."/>
            <person name="Rosa C.A."/>
            <person name="Scheuner C."/>
            <person name="Sibirny A.A."/>
            <person name="Slot J.C."/>
            <person name="Stielow J.B."/>
            <person name="Sun H."/>
            <person name="Kurtzman C.P."/>
            <person name="Blackwell M."/>
            <person name="Grigoriev I.V."/>
            <person name="Jeffries T.W."/>
        </authorList>
    </citation>
    <scope>NUCLEOTIDE SEQUENCE [LARGE SCALE GENOMIC DNA]</scope>
    <source>
        <strain evidence="4 5">NRRL Y-2026</strain>
    </source>
</reference>
<evidence type="ECO:0000313" key="5">
    <source>
        <dbReference type="Proteomes" id="UP000094455"/>
    </source>
</evidence>
<accession>A0A1E3NFC1</accession>
<dbReference type="Pfam" id="PF00882">
    <property type="entry name" value="Zn_dep_PLPC"/>
    <property type="match status" value="1"/>
</dbReference>
<dbReference type="InterPro" id="IPR028994">
    <property type="entry name" value="Integrin_alpha_N"/>
</dbReference>
<evidence type="ECO:0000256" key="1">
    <source>
        <dbReference type="ARBA" id="ARBA00022729"/>
    </source>
</evidence>
<dbReference type="SUPFAM" id="SSF69318">
    <property type="entry name" value="Integrin alpha N-terminal domain"/>
    <property type="match status" value="1"/>
</dbReference>
<sequence length="783" mass="87998">MIFRFGVVLFWVLLFAKIDYIQAAGVAVHLNIASRVKFSIPDSLKGFESEYYAGSFHPDAFYNCFGLSLAAENAHWPPFLKAAVEYYVQRYASKGLENKSLKAFLYGVFTHQVADVAWHSLHSYQGLMRMISEVEFDGNFQAAHDYLDTNGDFIQLNREFENLSDTDFSALVEFYKKEWTYPTHDIVEIYRSLGFQEITKAKMELCMGRGFSALQGEVMAVLADRATNHRLSLNLQNSPLTFVLLNSYYYGGIDQIANTLAICMKELDEWFTATDIPEAWNICRPVFKKHSIENQGLGDTSRNYISSFPSKLQRSLHPHSNNLYLSSGIRNSQFGTSIKVGNFLGEPTIAISAPYEDFYGTVYLVPLKEILHDSKEFGQKLGIDGFKIAPSNWPISSSDFLHDFPSRFGDELFTWKLKGHEFLVISEPGLTQFKIFLYGSLVAILEFSSAETVLGCNGIKEWTILSKLPYDLNGDGWPDLVLGSMFSDDSSSRSQGGLVVILDGKKFYSNYCHRLKYSFNTEVPVINIDSIILQTYETPKVLHQTNQYDQFGVSFATTKDLVLIGLNSVGGVAVFDKKSEIFLGLLSNEGQGFFTSDFPERRASEKTSLYAFNGILTGSSNESEWIIVSGAGYSFDSICPLCGLAYLYKLENGNFELVTKLTAEVTEKSQNFVLSLFSSSMVKISDSLVVIGSSSFNDGRGALFELDVEELLDQNINLEEYTNIQPFFIADKGIGFTNFAYDSIEYFDHENHAYIAVSLANHFYSQFAHEGEKFSGSVLIIKL</sequence>
<dbReference type="EMBL" id="KV454006">
    <property type="protein sequence ID" value="ODQ44837.1"/>
    <property type="molecule type" value="Genomic_DNA"/>
</dbReference>
<dbReference type="PANTHER" id="PTHR23221">
    <property type="entry name" value="GLYCOSYLPHOSPHATIDYLINOSITOL PHOSPHOLIPASE D"/>
    <property type="match status" value="1"/>
</dbReference>
<evidence type="ECO:0000256" key="2">
    <source>
        <dbReference type="SAM" id="SignalP"/>
    </source>
</evidence>
<dbReference type="AlphaFoldDB" id="A0A1E3NFC1"/>
<dbReference type="InterPro" id="IPR013517">
    <property type="entry name" value="FG-GAP"/>
</dbReference>
<feature type="domain" description="Phospholipase C/D" evidence="3">
    <location>
        <begin position="28"/>
        <end position="215"/>
    </location>
</feature>
<dbReference type="PANTHER" id="PTHR23221:SF7">
    <property type="entry name" value="PHOSPHATIDYLINOSITOL-GLYCAN-SPECIFIC PHOSPHOLIPASE D"/>
    <property type="match status" value="1"/>
</dbReference>
<evidence type="ECO:0000259" key="3">
    <source>
        <dbReference type="Pfam" id="PF00882"/>
    </source>
</evidence>
<dbReference type="InterPro" id="IPR029002">
    <property type="entry name" value="PLPC/GPLD1"/>
</dbReference>
<gene>
    <name evidence="4" type="ORF">PICMEDRAFT_74527</name>
</gene>
<evidence type="ECO:0000313" key="4">
    <source>
        <dbReference type="EMBL" id="ODQ44837.1"/>
    </source>
</evidence>
<name>A0A1E3NFC1_9ASCO</name>
<dbReference type="Pfam" id="PF01839">
    <property type="entry name" value="FG-GAP"/>
    <property type="match status" value="1"/>
</dbReference>
<keyword evidence="5" id="KW-1185">Reference proteome</keyword>
<dbReference type="Proteomes" id="UP000094455">
    <property type="component" value="Unassembled WGS sequence"/>
</dbReference>
<feature type="signal peptide" evidence="2">
    <location>
        <begin position="1"/>
        <end position="23"/>
    </location>
</feature>
<feature type="chain" id="PRO_5009133330" description="Phospholipase C/D domain-containing protein" evidence="2">
    <location>
        <begin position="24"/>
        <end position="783"/>
    </location>
</feature>
<dbReference type="OrthoDB" id="5317514at2759"/>
<organism evidence="4 5">
    <name type="scientific">Pichia membranifaciens NRRL Y-2026</name>
    <dbReference type="NCBI Taxonomy" id="763406"/>
    <lineage>
        <taxon>Eukaryota</taxon>
        <taxon>Fungi</taxon>
        <taxon>Dikarya</taxon>
        <taxon>Ascomycota</taxon>
        <taxon>Saccharomycotina</taxon>
        <taxon>Pichiomycetes</taxon>
        <taxon>Pichiales</taxon>
        <taxon>Pichiaceae</taxon>
        <taxon>Pichia</taxon>
    </lineage>
</organism>
<dbReference type="RefSeq" id="XP_019015950.1">
    <property type="nucleotide sequence ID" value="XM_019164795.1"/>
</dbReference>
<dbReference type="GeneID" id="30181482"/>
<proteinExistence type="predicted"/>